<dbReference type="Proteomes" id="UP001589716">
    <property type="component" value="Unassembled WGS sequence"/>
</dbReference>
<reference evidence="2 3" key="1">
    <citation type="submission" date="2024-09" db="EMBL/GenBank/DDBJ databases">
        <authorList>
            <person name="Sun Q."/>
            <person name="Mori K."/>
        </authorList>
    </citation>
    <scope>NUCLEOTIDE SEQUENCE [LARGE SCALE GENOMIC DNA]</scope>
    <source>
        <strain evidence="2 3">JCM 4414</strain>
    </source>
</reference>
<dbReference type="Pfam" id="PF05800">
    <property type="entry name" value="GvpO"/>
    <property type="match status" value="1"/>
</dbReference>
<accession>A0ABV5QUV1</accession>
<evidence type="ECO:0000313" key="2">
    <source>
        <dbReference type="EMBL" id="MFB9556769.1"/>
    </source>
</evidence>
<dbReference type="EMBL" id="JBHMCT010000013">
    <property type="protein sequence ID" value="MFB9556769.1"/>
    <property type="molecule type" value="Genomic_DNA"/>
</dbReference>
<feature type="compositionally biased region" description="Basic and acidic residues" evidence="1">
    <location>
        <begin position="8"/>
        <end position="20"/>
    </location>
</feature>
<feature type="region of interest" description="Disordered" evidence="1">
    <location>
        <begin position="1"/>
        <end position="26"/>
    </location>
</feature>
<keyword evidence="3" id="KW-1185">Reference proteome</keyword>
<organism evidence="2 3">
    <name type="scientific">Streptomyces roseoviridis</name>
    <dbReference type="NCBI Taxonomy" id="67361"/>
    <lineage>
        <taxon>Bacteria</taxon>
        <taxon>Bacillati</taxon>
        <taxon>Actinomycetota</taxon>
        <taxon>Actinomycetes</taxon>
        <taxon>Kitasatosporales</taxon>
        <taxon>Streptomycetaceae</taxon>
        <taxon>Streptomyces</taxon>
    </lineage>
</organism>
<dbReference type="InterPro" id="IPR008634">
    <property type="entry name" value="Gas-vesicle_GvpO"/>
</dbReference>
<name>A0ABV5QUV1_9ACTN</name>
<comment type="caution">
    <text evidence="2">The sequence shown here is derived from an EMBL/GenBank/DDBJ whole genome shotgun (WGS) entry which is preliminary data.</text>
</comment>
<proteinExistence type="predicted"/>
<protein>
    <submittedName>
        <fullName evidence="2">Gas vesicle protein</fullName>
    </submittedName>
</protein>
<evidence type="ECO:0000256" key="1">
    <source>
        <dbReference type="SAM" id="MobiDB-lite"/>
    </source>
</evidence>
<sequence>MAPSSDSRTNRKAADAEPERPPPLAEVSRTAMEQLEELLGQPAESVSSCARGEDGGWHLTVEVLELRRVPDTMSLLASYEVDVDHHGQLMGHRRTHRYERGRADRR</sequence>
<dbReference type="PIRSF" id="PIRSF028743">
    <property type="entry name" value="GvpO_protein"/>
    <property type="match status" value="1"/>
</dbReference>
<dbReference type="RefSeq" id="WP_345484785.1">
    <property type="nucleotide sequence ID" value="NZ_BAAAWU010000001.1"/>
</dbReference>
<gene>
    <name evidence="2" type="ORF">ACFFTP_21570</name>
</gene>
<evidence type="ECO:0000313" key="3">
    <source>
        <dbReference type="Proteomes" id="UP001589716"/>
    </source>
</evidence>